<proteinExistence type="predicted"/>
<reference evidence="1 2" key="1">
    <citation type="submission" date="2019-09" db="EMBL/GenBank/DDBJ databases">
        <authorList>
            <person name="Cao W.R."/>
        </authorList>
    </citation>
    <scope>NUCLEOTIDE SEQUENCE [LARGE SCALE GENOMIC DNA]</scope>
    <source>
        <strain evidence="2">a4</strain>
    </source>
</reference>
<evidence type="ECO:0000313" key="2">
    <source>
        <dbReference type="Proteomes" id="UP000467305"/>
    </source>
</evidence>
<dbReference type="RefSeq" id="WP_150900276.1">
    <property type="nucleotide sequence ID" value="NZ_WAAU01000024.1"/>
</dbReference>
<accession>A0A7J5ADN5</accession>
<sequence length="159" mass="19147">MSKELDLMNYNIIGEFNSGLKVYLENKLVMYSKVSRKFFSDIIKVYDRKQNLILEVKQHSDYYEIIKINDKDFWDIIKINKDEIIFGENQVIDFRSKWFTISLYPKMKIYFKNEEIGLIRAKLFSLNINTDLYIKRFENDLVKYVLILLLCRFSSVDHG</sequence>
<dbReference type="Proteomes" id="UP000467305">
    <property type="component" value="Unassembled WGS sequence"/>
</dbReference>
<keyword evidence="2" id="KW-1185">Reference proteome</keyword>
<comment type="caution">
    <text evidence="1">The sequence shown here is derived from an EMBL/GenBank/DDBJ whole genome shotgun (WGS) entry which is preliminary data.</text>
</comment>
<protein>
    <submittedName>
        <fullName evidence="1">Uncharacterized protein</fullName>
    </submittedName>
</protein>
<dbReference type="EMBL" id="WAAU01000024">
    <property type="protein sequence ID" value="KAB1155159.1"/>
    <property type="molecule type" value="Genomic_DNA"/>
</dbReference>
<dbReference type="AlphaFoldDB" id="A0A7J5ADN5"/>
<gene>
    <name evidence="1" type="ORF">F7018_11820</name>
</gene>
<evidence type="ECO:0000313" key="1">
    <source>
        <dbReference type="EMBL" id="KAB1155159.1"/>
    </source>
</evidence>
<name>A0A7J5ADN5_9FLAO</name>
<organism evidence="1 2">
    <name type="scientific">Tenacibaculum aiptasiae</name>
    <dbReference type="NCBI Taxonomy" id="426481"/>
    <lineage>
        <taxon>Bacteria</taxon>
        <taxon>Pseudomonadati</taxon>
        <taxon>Bacteroidota</taxon>
        <taxon>Flavobacteriia</taxon>
        <taxon>Flavobacteriales</taxon>
        <taxon>Flavobacteriaceae</taxon>
        <taxon>Tenacibaculum</taxon>
    </lineage>
</organism>